<reference evidence="10 11" key="1">
    <citation type="submission" date="2017-11" db="EMBL/GenBank/DDBJ databases">
        <title>Infants hospitalized years apart are colonized by the same room-sourced microbial strains.</title>
        <authorList>
            <person name="Brooks B."/>
            <person name="Olm M.R."/>
            <person name="Firek B.A."/>
            <person name="Baker R."/>
            <person name="Thomas B.C."/>
            <person name="Morowitz M.J."/>
            <person name="Banfield J.F."/>
        </authorList>
    </citation>
    <scope>NUCLEOTIDE SEQUENCE [LARGE SCALE GENOMIC DNA]</scope>
    <source>
        <strain evidence="10">S2_009_000_R2_76</strain>
    </source>
</reference>
<evidence type="ECO:0000256" key="5">
    <source>
        <dbReference type="ARBA" id="ARBA00022989"/>
    </source>
</evidence>
<keyword evidence="3 7" id="KW-0813">Transport</keyword>
<organism evidence="10 11">
    <name type="scientific">Pseudopedobacter saltans</name>
    <dbReference type="NCBI Taxonomy" id="151895"/>
    <lineage>
        <taxon>Bacteria</taxon>
        <taxon>Pseudomonadati</taxon>
        <taxon>Bacteroidota</taxon>
        <taxon>Sphingobacteriia</taxon>
        <taxon>Sphingobacteriales</taxon>
        <taxon>Sphingobacteriaceae</taxon>
        <taxon>Pseudopedobacter</taxon>
    </lineage>
</organism>
<feature type="transmembrane region" description="Helical" evidence="8">
    <location>
        <begin position="281"/>
        <end position="302"/>
    </location>
</feature>
<comment type="similarity">
    <text evidence="2 7">Belongs to the major facilitator superfamily. Sugar transporter (TC 2.A.1.1) family.</text>
</comment>
<feature type="transmembrane region" description="Helical" evidence="8">
    <location>
        <begin position="97"/>
        <end position="120"/>
    </location>
</feature>
<dbReference type="PROSITE" id="PS00217">
    <property type="entry name" value="SUGAR_TRANSPORT_2"/>
    <property type="match status" value="1"/>
</dbReference>
<protein>
    <submittedName>
        <fullName evidence="10">MFS transporter</fullName>
    </submittedName>
</protein>
<evidence type="ECO:0000256" key="8">
    <source>
        <dbReference type="SAM" id="Phobius"/>
    </source>
</evidence>
<feature type="transmembrane region" description="Helical" evidence="8">
    <location>
        <begin position="384"/>
        <end position="400"/>
    </location>
</feature>
<dbReference type="InterPro" id="IPR005828">
    <property type="entry name" value="MFS_sugar_transport-like"/>
</dbReference>
<gene>
    <name evidence="10" type="ORF">DI598_01835</name>
</gene>
<feature type="transmembrane region" description="Helical" evidence="8">
    <location>
        <begin position="309"/>
        <end position="330"/>
    </location>
</feature>
<dbReference type="InterPro" id="IPR020846">
    <property type="entry name" value="MFS_dom"/>
</dbReference>
<dbReference type="GO" id="GO:0022857">
    <property type="term" value="F:transmembrane transporter activity"/>
    <property type="evidence" value="ECO:0007669"/>
    <property type="project" value="InterPro"/>
</dbReference>
<comment type="subcellular location">
    <subcellularLocation>
        <location evidence="1">Membrane</location>
        <topology evidence="1">Multi-pass membrane protein</topology>
    </subcellularLocation>
</comment>
<dbReference type="SUPFAM" id="SSF103473">
    <property type="entry name" value="MFS general substrate transporter"/>
    <property type="match status" value="1"/>
</dbReference>
<feature type="transmembrane region" description="Helical" evidence="8">
    <location>
        <begin position="162"/>
        <end position="183"/>
    </location>
</feature>
<feature type="transmembrane region" description="Helical" evidence="8">
    <location>
        <begin position="244"/>
        <end position="266"/>
    </location>
</feature>
<dbReference type="GO" id="GO:0016020">
    <property type="term" value="C:membrane"/>
    <property type="evidence" value="ECO:0007669"/>
    <property type="project" value="UniProtKB-SubCell"/>
</dbReference>
<proteinExistence type="inferred from homology"/>
<dbReference type="InterPro" id="IPR005829">
    <property type="entry name" value="Sugar_transporter_CS"/>
</dbReference>
<evidence type="ECO:0000256" key="1">
    <source>
        <dbReference type="ARBA" id="ARBA00004141"/>
    </source>
</evidence>
<dbReference type="PROSITE" id="PS50850">
    <property type="entry name" value="MFS"/>
    <property type="match status" value="1"/>
</dbReference>
<dbReference type="Gene3D" id="1.20.1250.20">
    <property type="entry name" value="MFS general substrate transporter like domains"/>
    <property type="match status" value="1"/>
</dbReference>
<dbReference type="PRINTS" id="PR00171">
    <property type="entry name" value="SUGRTRNSPORT"/>
</dbReference>
<feature type="transmembrane region" description="Helical" evidence="8">
    <location>
        <begin position="132"/>
        <end position="150"/>
    </location>
</feature>
<evidence type="ECO:0000256" key="7">
    <source>
        <dbReference type="RuleBase" id="RU003346"/>
    </source>
</evidence>
<dbReference type="InterPro" id="IPR050820">
    <property type="entry name" value="MFS_Sugar_Transporter"/>
</dbReference>
<keyword evidence="6 8" id="KW-0472">Membrane</keyword>
<name>A0A2W5FED7_9SPHI</name>
<feature type="transmembrane region" description="Helical" evidence="8">
    <location>
        <begin position="74"/>
        <end position="91"/>
    </location>
</feature>
<sequence length="437" mass="48466">MKNKVFGWSFIIALGGFLFGFDTAVISGAEQAIQQYWQLSPGKHGFTISIALIGTVVGAALGSIPSEKYGRRKTLSAIALIFLVTSIGTALANNWYLFLLCRFLGGIAVGGSSVTAPIYLSEISPAKSRGKMVGMFQFMVILGILISYLSNYLLGTMGEHSWRFMLGIQAIPSLLYLILLRFVPRSPRWLINRLNNVNEASQILQIINPEDYNSDVEKIISERDKNKKAGVSELLFQKKYLKPILLAVAMATFNQFSGINAILYFAPRIFEIAHFGRDNALLSSVGVGVVNFVFTLLAILIIDKIGRRTLMIIGSIGLIVSLGLVTYSFYSQAPAFMQNIHIFLFMYVAFFALSLGSVIWVFISEIFPNSVRAQGQTLGSLTHWGLDTVITFLFPVIANITNGATYTFGFFFIMMIFLLFWAVFKMPETKGKALEDM</sequence>
<dbReference type="EMBL" id="QFOI01000015">
    <property type="protein sequence ID" value="PZP52007.1"/>
    <property type="molecule type" value="Genomic_DNA"/>
</dbReference>
<evidence type="ECO:0000259" key="9">
    <source>
        <dbReference type="PROSITE" id="PS50850"/>
    </source>
</evidence>
<evidence type="ECO:0000256" key="4">
    <source>
        <dbReference type="ARBA" id="ARBA00022692"/>
    </source>
</evidence>
<keyword evidence="4 8" id="KW-0812">Transmembrane</keyword>
<feature type="domain" description="Major facilitator superfamily (MFS) profile" evidence="9">
    <location>
        <begin position="8"/>
        <end position="430"/>
    </location>
</feature>
<dbReference type="NCBIfam" id="TIGR00879">
    <property type="entry name" value="SP"/>
    <property type="match status" value="1"/>
</dbReference>
<keyword evidence="5 8" id="KW-1133">Transmembrane helix</keyword>
<evidence type="ECO:0000256" key="6">
    <source>
        <dbReference type="ARBA" id="ARBA00023136"/>
    </source>
</evidence>
<accession>A0A2W5FED7</accession>
<dbReference type="Pfam" id="PF00083">
    <property type="entry name" value="Sugar_tr"/>
    <property type="match status" value="1"/>
</dbReference>
<dbReference type="Proteomes" id="UP000249645">
    <property type="component" value="Unassembled WGS sequence"/>
</dbReference>
<feature type="transmembrane region" description="Helical" evidence="8">
    <location>
        <begin position="342"/>
        <end position="363"/>
    </location>
</feature>
<dbReference type="PANTHER" id="PTHR48023">
    <property type="entry name" value="D-XYLOSE-PROTON SYMPORTER-LIKE 2"/>
    <property type="match status" value="1"/>
</dbReference>
<dbReference type="PROSITE" id="PS00216">
    <property type="entry name" value="SUGAR_TRANSPORT_1"/>
    <property type="match status" value="2"/>
</dbReference>
<dbReference type="AlphaFoldDB" id="A0A2W5FED7"/>
<dbReference type="PANTHER" id="PTHR48023:SF4">
    <property type="entry name" value="D-XYLOSE-PROTON SYMPORTER-LIKE 2"/>
    <property type="match status" value="1"/>
</dbReference>
<evidence type="ECO:0000313" key="10">
    <source>
        <dbReference type="EMBL" id="PZP52007.1"/>
    </source>
</evidence>
<comment type="caution">
    <text evidence="10">The sequence shown here is derived from an EMBL/GenBank/DDBJ whole genome shotgun (WGS) entry which is preliminary data.</text>
</comment>
<evidence type="ECO:0000256" key="2">
    <source>
        <dbReference type="ARBA" id="ARBA00010992"/>
    </source>
</evidence>
<dbReference type="InterPro" id="IPR036259">
    <property type="entry name" value="MFS_trans_sf"/>
</dbReference>
<feature type="transmembrane region" description="Helical" evidence="8">
    <location>
        <begin position="44"/>
        <end position="62"/>
    </location>
</feature>
<evidence type="ECO:0000313" key="11">
    <source>
        <dbReference type="Proteomes" id="UP000249645"/>
    </source>
</evidence>
<dbReference type="InterPro" id="IPR003663">
    <property type="entry name" value="Sugar/inositol_transpt"/>
</dbReference>
<evidence type="ECO:0000256" key="3">
    <source>
        <dbReference type="ARBA" id="ARBA00022448"/>
    </source>
</evidence>
<feature type="transmembrane region" description="Helical" evidence="8">
    <location>
        <begin position="406"/>
        <end position="424"/>
    </location>
</feature>